<dbReference type="Pfam" id="PF01323">
    <property type="entry name" value="DSBA"/>
    <property type="match status" value="1"/>
</dbReference>
<evidence type="ECO:0000259" key="1">
    <source>
        <dbReference type="Pfam" id="PF01323"/>
    </source>
</evidence>
<dbReference type="InterPro" id="IPR001853">
    <property type="entry name" value="DSBA-like_thioredoxin_dom"/>
</dbReference>
<evidence type="ECO:0000313" key="3">
    <source>
        <dbReference type="Proteomes" id="UP000242951"/>
    </source>
</evidence>
<dbReference type="SUPFAM" id="SSF52833">
    <property type="entry name" value="Thioredoxin-like"/>
    <property type="match status" value="1"/>
</dbReference>
<sequence>MRYDTVCYTNMLDAHRLMTLFAETKGLAAEMTEQLFRTYSTTNLALANHDVLLDVATGIGLDRDETKQMLESDAFSQAARAAKRDAEQRGIHGVPCFVFDDGAMLYVYGAQMKTTLLEALRANWDKSRQSLTKETLICGPDGCNQPQTLK</sequence>
<dbReference type="EMBL" id="LELG01000077">
    <property type="protein sequence ID" value="KMQ80492.1"/>
    <property type="molecule type" value="Genomic_DNA"/>
</dbReference>
<dbReference type="Gene3D" id="3.40.30.10">
    <property type="entry name" value="Glutaredoxin"/>
    <property type="match status" value="1"/>
</dbReference>
<comment type="caution">
    <text evidence="2">The sequence shown here is derived from an EMBL/GenBank/DDBJ whole genome shotgun (WGS) entry which is preliminary data.</text>
</comment>
<dbReference type="PANTHER" id="PTHR13887:SF41">
    <property type="entry name" value="THIOREDOXIN SUPERFAMILY PROTEIN"/>
    <property type="match status" value="1"/>
</dbReference>
<gene>
    <name evidence="2" type="ORF">BPMI_00831</name>
</gene>
<organism evidence="2 3">
    <name type="scientific">Candidatus Burkholderia pumila</name>
    <dbReference type="NCBI Taxonomy" id="1090375"/>
    <lineage>
        <taxon>Bacteria</taxon>
        <taxon>Pseudomonadati</taxon>
        <taxon>Pseudomonadota</taxon>
        <taxon>Betaproteobacteria</taxon>
        <taxon>Burkholderiales</taxon>
        <taxon>Burkholderiaceae</taxon>
        <taxon>Burkholderia</taxon>
    </lineage>
</organism>
<dbReference type="InterPro" id="IPR036249">
    <property type="entry name" value="Thioredoxin-like_sf"/>
</dbReference>
<dbReference type="PANTHER" id="PTHR13887">
    <property type="entry name" value="GLUTATHIONE S-TRANSFERASE KAPPA"/>
    <property type="match status" value="1"/>
</dbReference>
<feature type="domain" description="DSBA-like thioredoxin" evidence="1">
    <location>
        <begin position="6"/>
        <end position="120"/>
    </location>
</feature>
<dbReference type="Proteomes" id="UP000242951">
    <property type="component" value="Unassembled WGS sequence"/>
</dbReference>
<keyword evidence="3" id="KW-1185">Reference proteome</keyword>
<accession>A0ABR5HM82</accession>
<name>A0ABR5HM82_9BURK</name>
<protein>
    <submittedName>
        <fullName evidence="2">2-hydroxychromene-2-carboxylate isomerase/DsbA-like thioredoxin domain</fullName>
    </submittedName>
</protein>
<proteinExistence type="predicted"/>
<evidence type="ECO:0000313" key="2">
    <source>
        <dbReference type="EMBL" id="KMQ80492.1"/>
    </source>
</evidence>
<reference evidence="2 3" key="1">
    <citation type="submission" date="2015-06" db="EMBL/GenBank/DDBJ databases">
        <title>Comparative genomics of Burkholderia leaf nodule symbionts.</title>
        <authorList>
            <person name="Carlier A."/>
            <person name="Eberl L."/>
            <person name="Pinto-Carbo M."/>
        </authorList>
    </citation>
    <scope>NUCLEOTIDE SEQUENCE [LARGE SCALE GENOMIC DNA]</scope>
    <source>
        <strain evidence="2 3">UZHbot3</strain>
    </source>
</reference>